<dbReference type="PANTHER" id="PTHR43155">
    <property type="entry name" value="CYCLIC DI-GMP PHOSPHODIESTERASE PA4108-RELATED"/>
    <property type="match status" value="1"/>
</dbReference>
<organism evidence="3">
    <name type="scientific">marine sediment metagenome</name>
    <dbReference type="NCBI Taxonomy" id="412755"/>
    <lineage>
        <taxon>unclassified sequences</taxon>
        <taxon>metagenomes</taxon>
        <taxon>ecological metagenomes</taxon>
    </lineage>
</organism>
<proteinExistence type="predicted"/>
<dbReference type="EMBL" id="BARV01025644">
    <property type="protein sequence ID" value="GAI45847.1"/>
    <property type="molecule type" value="Genomic_DNA"/>
</dbReference>
<dbReference type="InterPro" id="IPR037522">
    <property type="entry name" value="HD_GYP_dom"/>
</dbReference>
<evidence type="ECO:0000259" key="1">
    <source>
        <dbReference type="PROSITE" id="PS51831"/>
    </source>
</evidence>
<dbReference type="Pfam" id="PF13487">
    <property type="entry name" value="HD_5"/>
    <property type="match status" value="1"/>
</dbReference>
<dbReference type="CDD" id="cd00077">
    <property type="entry name" value="HDc"/>
    <property type="match status" value="1"/>
</dbReference>
<protein>
    <submittedName>
        <fullName evidence="3">Uncharacterized protein</fullName>
    </submittedName>
</protein>
<gene>
    <name evidence="3" type="ORF">S06H3_41583</name>
</gene>
<comment type="caution">
    <text evidence="3">The sequence shown here is derived from an EMBL/GenBank/DDBJ whole genome shotgun (WGS) entry which is preliminary data.</text>
</comment>
<reference evidence="3" key="1">
    <citation type="journal article" date="2014" name="Front. Microbiol.">
        <title>High frequency of phylogenetically diverse reductive dehalogenase-homologous genes in deep subseafloor sedimentary metagenomes.</title>
        <authorList>
            <person name="Kawai M."/>
            <person name="Futagami T."/>
            <person name="Toyoda A."/>
            <person name="Takaki Y."/>
            <person name="Nishi S."/>
            <person name="Hori S."/>
            <person name="Arai W."/>
            <person name="Tsubouchi T."/>
            <person name="Morono Y."/>
            <person name="Uchiyama I."/>
            <person name="Ito T."/>
            <person name="Fujiyama A."/>
            <person name="Inagaki F."/>
            <person name="Takami H."/>
        </authorList>
    </citation>
    <scope>NUCLEOTIDE SEQUENCE</scope>
    <source>
        <strain evidence="3">Expedition CK06-06</strain>
    </source>
</reference>
<dbReference type="SMART" id="SM00471">
    <property type="entry name" value="HDc"/>
    <property type="match status" value="1"/>
</dbReference>
<sequence length="184" mass="20395">MIYALAAAVDARDHYTYGHSKRVSNYAVAIAEVLGLPPRKIDTLRTAGLLHDIGKIGIADKILDKAGLLLEEEWKPIRAHPALGVSIIKHIDGLTPCLPGIQHHHERYNGTGYPSGLAGDNIPQDARIIAIADAYEAMTSPRPYRQRTLTHKEAMEELIRNTGTQFDPQLVKVFCSLKKRTLQK</sequence>
<dbReference type="AlphaFoldDB" id="X1NP74"/>
<name>X1NP74_9ZZZZ</name>
<dbReference type="SUPFAM" id="SSF109604">
    <property type="entry name" value="HD-domain/PDEase-like"/>
    <property type="match status" value="1"/>
</dbReference>
<dbReference type="NCBIfam" id="TIGR00277">
    <property type="entry name" value="HDIG"/>
    <property type="match status" value="1"/>
</dbReference>
<evidence type="ECO:0000259" key="2">
    <source>
        <dbReference type="PROSITE" id="PS51832"/>
    </source>
</evidence>
<dbReference type="PANTHER" id="PTHR43155:SF2">
    <property type="entry name" value="CYCLIC DI-GMP PHOSPHODIESTERASE PA4108"/>
    <property type="match status" value="1"/>
</dbReference>
<dbReference type="InterPro" id="IPR006674">
    <property type="entry name" value="HD_domain"/>
</dbReference>
<feature type="domain" description="HD-GYP" evidence="2">
    <location>
        <begin position="1"/>
        <end position="184"/>
    </location>
</feature>
<feature type="domain" description="HD" evidence="1">
    <location>
        <begin position="16"/>
        <end position="138"/>
    </location>
</feature>
<dbReference type="PROSITE" id="PS51831">
    <property type="entry name" value="HD"/>
    <property type="match status" value="1"/>
</dbReference>
<dbReference type="InterPro" id="IPR006675">
    <property type="entry name" value="HDIG_dom"/>
</dbReference>
<accession>X1NP74</accession>
<evidence type="ECO:0000313" key="3">
    <source>
        <dbReference type="EMBL" id="GAI45847.1"/>
    </source>
</evidence>
<dbReference type="InterPro" id="IPR003607">
    <property type="entry name" value="HD/PDEase_dom"/>
</dbReference>
<dbReference type="Gene3D" id="1.10.3210.10">
    <property type="entry name" value="Hypothetical protein af1432"/>
    <property type="match status" value="1"/>
</dbReference>
<dbReference type="PROSITE" id="PS51832">
    <property type="entry name" value="HD_GYP"/>
    <property type="match status" value="1"/>
</dbReference>